<dbReference type="KEGG" id="atm:ANT_07810"/>
<evidence type="ECO:0000256" key="3">
    <source>
        <dbReference type="ARBA" id="ARBA00022729"/>
    </source>
</evidence>
<dbReference type="EMBL" id="AP012029">
    <property type="protein sequence ID" value="BAJ62815.1"/>
    <property type="molecule type" value="Genomic_DNA"/>
</dbReference>
<protein>
    <recommendedName>
        <fullName evidence="8">VCBS repeat-containing protein</fullName>
    </recommendedName>
</protein>
<evidence type="ECO:0000313" key="7">
    <source>
        <dbReference type="Proteomes" id="UP000008922"/>
    </source>
</evidence>
<dbReference type="GO" id="GO:0016020">
    <property type="term" value="C:membrane"/>
    <property type="evidence" value="ECO:0007669"/>
    <property type="project" value="UniProtKB-SubCell"/>
</dbReference>
<dbReference type="PANTHER" id="PTHR21419:SF23">
    <property type="entry name" value="PROTEIN DEFECTIVE IN EXINE FORMATION 1"/>
    <property type="match status" value="1"/>
</dbReference>
<dbReference type="InterPro" id="IPR028994">
    <property type="entry name" value="Integrin_alpha_N"/>
</dbReference>
<dbReference type="STRING" id="926569.ANT_07810"/>
<keyword evidence="5" id="KW-0472">Membrane</keyword>
<dbReference type="Gene3D" id="2.130.10.130">
    <property type="entry name" value="Integrin alpha, N-terminal"/>
    <property type="match status" value="1"/>
</dbReference>
<evidence type="ECO:0000256" key="2">
    <source>
        <dbReference type="ARBA" id="ARBA00022692"/>
    </source>
</evidence>
<evidence type="ECO:0000256" key="5">
    <source>
        <dbReference type="ARBA" id="ARBA00023136"/>
    </source>
</evidence>
<keyword evidence="7" id="KW-1185">Reference proteome</keyword>
<reference evidence="6 7" key="1">
    <citation type="submission" date="2010-12" db="EMBL/GenBank/DDBJ databases">
        <title>Whole genome sequence of Anaerolinea thermophila UNI-1.</title>
        <authorList>
            <person name="Narita-Yamada S."/>
            <person name="Kishi E."/>
            <person name="Watanabe Y."/>
            <person name="Takasaki K."/>
            <person name="Ankai A."/>
            <person name="Oguchi A."/>
            <person name="Fukui S."/>
            <person name="Takahashi M."/>
            <person name="Yashiro I."/>
            <person name="Hosoyama A."/>
            <person name="Sekiguchi Y."/>
            <person name="Hanada S."/>
            <person name="Fujita N."/>
        </authorList>
    </citation>
    <scope>NUCLEOTIDE SEQUENCE [LARGE SCALE GENOMIC DNA]</scope>
    <source>
        <strain evidence="7">DSM 14523 / JCM 11388 / NBRC 100420 / UNI-1</strain>
    </source>
</reference>
<evidence type="ECO:0008006" key="8">
    <source>
        <dbReference type="Google" id="ProtNLM"/>
    </source>
</evidence>
<sequence>MIPDLSGFRKWLALALAVFLLAGLSGLAQGQTGSGTTLYLPLVSRGVSAPVLKFERLGCYSSWCETGWYSSPAAVDVNGDGRLDIVASAYSIWAIDGETGAILWKTRSGHDVTEGFDGVSNVGRTWPGIAVADVDRDGTQEIITAHSGGVISVYTLQGRFKPGWYQKPHTSEWRGLLVADLDGNGSTMEILATRAYGSAVNTWVFSSSGQIRANWPQLSNDSGYAWGVYNANASAGNLTGNSALEVVVPSDVHYINAYDAGGNQLPASATDYPGKGWGKVGVWEDLTVEKRGWGACDGNRSESYRANFADGPAVIADVNGDGVREVVAVGNMYDCSQSPYLSRYYAPFIFNADRSRFRTGAWDWRTNPLDTGAPISEDYNVIESAEPNPVVADLDGDGVREILFASYDGRVHAFWLDKTEHGNWPFEVYQPAEGVLRFASEPVVADLDNNGKAEVLFASWTAKGSNRTGKLHGVSFDGNPLFEVSLPAPFNANWNGALAAPTLANVDSDADLEVVLMTAHSGVVVYDLPGTASARIFWGTGRGNFQRTASP</sequence>
<dbReference type="Pfam" id="PF13517">
    <property type="entry name" value="FG-GAP_3"/>
    <property type="match status" value="1"/>
</dbReference>
<dbReference type="OrthoDB" id="136560at2"/>
<dbReference type="AlphaFoldDB" id="E8N2K9"/>
<dbReference type="SUPFAM" id="SSF69318">
    <property type="entry name" value="Integrin alpha N-terminal domain"/>
    <property type="match status" value="1"/>
</dbReference>
<gene>
    <name evidence="6" type="ordered locus">ANT_07810</name>
</gene>
<accession>E8N2K9</accession>
<dbReference type="Pfam" id="PF01839">
    <property type="entry name" value="FG-GAP"/>
    <property type="match status" value="1"/>
</dbReference>
<keyword evidence="2" id="KW-0812">Transmembrane</keyword>
<keyword evidence="3" id="KW-0732">Signal</keyword>
<dbReference type="HOGENOM" id="CLU_028806_0_0_0"/>
<dbReference type="Proteomes" id="UP000008922">
    <property type="component" value="Chromosome"/>
</dbReference>
<evidence type="ECO:0000256" key="1">
    <source>
        <dbReference type="ARBA" id="ARBA00004167"/>
    </source>
</evidence>
<dbReference type="PANTHER" id="PTHR21419">
    <property type="match status" value="1"/>
</dbReference>
<dbReference type="InterPro" id="IPR013517">
    <property type="entry name" value="FG-GAP"/>
</dbReference>
<comment type="subcellular location">
    <subcellularLocation>
        <location evidence="1">Membrane</location>
        <topology evidence="1">Single-pass membrane protein</topology>
    </subcellularLocation>
</comment>
<dbReference type="eggNOG" id="COG1414">
    <property type="taxonomic scope" value="Bacteria"/>
</dbReference>
<dbReference type="RefSeq" id="WP_013559208.1">
    <property type="nucleotide sequence ID" value="NC_014960.1"/>
</dbReference>
<proteinExistence type="predicted"/>
<organism evidence="6 7">
    <name type="scientific">Anaerolinea thermophila (strain DSM 14523 / JCM 11388 / NBRC 100420 / UNI-1)</name>
    <dbReference type="NCBI Taxonomy" id="926569"/>
    <lineage>
        <taxon>Bacteria</taxon>
        <taxon>Bacillati</taxon>
        <taxon>Chloroflexota</taxon>
        <taxon>Anaerolineae</taxon>
        <taxon>Anaerolineales</taxon>
        <taxon>Anaerolineaceae</taxon>
        <taxon>Anaerolinea</taxon>
    </lineage>
</organism>
<name>E8N2K9_ANATU</name>
<evidence type="ECO:0000256" key="4">
    <source>
        <dbReference type="ARBA" id="ARBA00022989"/>
    </source>
</evidence>
<keyword evidence="4" id="KW-1133">Transmembrane helix</keyword>
<dbReference type="InParanoid" id="E8N2K9"/>
<evidence type="ECO:0000313" key="6">
    <source>
        <dbReference type="EMBL" id="BAJ62815.1"/>
    </source>
</evidence>
<dbReference type="InterPro" id="IPR045232">
    <property type="entry name" value="FAM234"/>
</dbReference>